<evidence type="ECO:0000313" key="2">
    <source>
        <dbReference type="Proteomes" id="UP000494108"/>
    </source>
</evidence>
<dbReference type="EMBL" id="CADIJX010000003">
    <property type="protein sequence ID" value="CAB3648251.1"/>
    <property type="molecule type" value="Genomic_DNA"/>
</dbReference>
<keyword evidence="2" id="KW-1185">Reference proteome</keyword>
<dbReference type="AlphaFoldDB" id="A0A6S6Z322"/>
<evidence type="ECO:0008006" key="3">
    <source>
        <dbReference type="Google" id="ProtNLM"/>
    </source>
</evidence>
<dbReference type="RefSeq" id="WP_175174940.1">
    <property type="nucleotide sequence ID" value="NZ_CADIJX010000003.1"/>
</dbReference>
<organism evidence="1 2">
    <name type="scientific">Achromobacter pestifer</name>
    <dbReference type="NCBI Taxonomy" id="1353889"/>
    <lineage>
        <taxon>Bacteria</taxon>
        <taxon>Pseudomonadati</taxon>
        <taxon>Pseudomonadota</taxon>
        <taxon>Betaproteobacteria</taxon>
        <taxon>Burkholderiales</taxon>
        <taxon>Alcaligenaceae</taxon>
        <taxon>Achromobacter</taxon>
    </lineage>
</organism>
<proteinExistence type="predicted"/>
<gene>
    <name evidence="1" type="ORF">LMG3431_02642</name>
</gene>
<protein>
    <recommendedName>
        <fullName evidence="3">GTPase</fullName>
    </recommendedName>
</protein>
<sequence>MDIKTINELMPALAKRHLPTNVYSYQCAIYNGRPQYPWLHFDPHPFKGRVIAKTDEAIIVKTGRANFAALDRTLVTDVPDEGDRVHVEPYARRRFDGQRADTPEEPTGFTADGLPHAVNILLLRTCAPAKLPIPQAHCPYLQDLINRLEHQAAPDGVRSLTHLLVDACAGEFAWIDPPPKDIIRTPPSISFSVSTRKFQGRVTVLWHVGSLSYEFQLHRDGELIKRVDDVSPADLGKTLERLIDDGQWRRIRVQRLPRRGPLRR</sequence>
<reference evidence="1 2" key="1">
    <citation type="submission" date="2020-04" db="EMBL/GenBank/DDBJ databases">
        <authorList>
            <person name="De Canck E."/>
        </authorList>
    </citation>
    <scope>NUCLEOTIDE SEQUENCE [LARGE SCALE GENOMIC DNA]</scope>
    <source>
        <strain evidence="1 2">LMG 3431</strain>
    </source>
</reference>
<name>A0A6S6Z322_9BURK</name>
<dbReference type="Proteomes" id="UP000494108">
    <property type="component" value="Unassembled WGS sequence"/>
</dbReference>
<evidence type="ECO:0000313" key="1">
    <source>
        <dbReference type="EMBL" id="CAB3648251.1"/>
    </source>
</evidence>
<accession>A0A6S6Z322</accession>